<protein>
    <submittedName>
        <fullName evidence="1">DUF6527 family protein</fullName>
    </submittedName>
</protein>
<evidence type="ECO:0000313" key="2">
    <source>
        <dbReference type="Proteomes" id="UP001596091"/>
    </source>
</evidence>
<dbReference type="RefSeq" id="WP_263337407.1">
    <property type="nucleotide sequence ID" value="NZ_JAGSYH010000004.1"/>
</dbReference>
<sequence length="114" mass="13348">MARRIKLAWWTRLTSRPWRIVAEIESADEIPATLPKNGAVLVVARKKHKWIAFDCPCHLHHRILLNLDTTRYPHWRVSFGKKKRLTISPSVNSSDSGVYCHYFIREGKVLWAKD</sequence>
<gene>
    <name evidence="1" type="ORF">ACFPT7_05720</name>
</gene>
<keyword evidence="2" id="KW-1185">Reference proteome</keyword>
<evidence type="ECO:0000313" key="1">
    <source>
        <dbReference type="EMBL" id="MFC5861782.1"/>
    </source>
</evidence>
<dbReference type="Pfam" id="PF20137">
    <property type="entry name" value="BubE"/>
    <property type="match status" value="1"/>
</dbReference>
<name>A0ABW1ED72_9BACT</name>
<dbReference type="Proteomes" id="UP001596091">
    <property type="component" value="Unassembled WGS sequence"/>
</dbReference>
<organism evidence="1 2">
    <name type="scientific">Acidicapsa dinghuensis</name>
    <dbReference type="NCBI Taxonomy" id="2218256"/>
    <lineage>
        <taxon>Bacteria</taxon>
        <taxon>Pseudomonadati</taxon>
        <taxon>Acidobacteriota</taxon>
        <taxon>Terriglobia</taxon>
        <taxon>Terriglobales</taxon>
        <taxon>Acidobacteriaceae</taxon>
        <taxon>Acidicapsa</taxon>
    </lineage>
</organism>
<reference evidence="2" key="1">
    <citation type="journal article" date="2019" name="Int. J. Syst. Evol. Microbiol.">
        <title>The Global Catalogue of Microorganisms (GCM) 10K type strain sequencing project: providing services to taxonomists for standard genome sequencing and annotation.</title>
        <authorList>
            <consortium name="The Broad Institute Genomics Platform"/>
            <consortium name="The Broad Institute Genome Sequencing Center for Infectious Disease"/>
            <person name="Wu L."/>
            <person name="Ma J."/>
        </authorList>
    </citation>
    <scope>NUCLEOTIDE SEQUENCE [LARGE SCALE GENOMIC DNA]</scope>
    <source>
        <strain evidence="2">JCM 4087</strain>
    </source>
</reference>
<comment type="caution">
    <text evidence="1">The sequence shown here is derived from an EMBL/GenBank/DDBJ whole genome shotgun (WGS) entry which is preliminary data.</text>
</comment>
<accession>A0ABW1ED72</accession>
<dbReference type="EMBL" id="JBHSPH010000002">
    <property type="protein sequence ID" value="MFC5861782.1"/>
    <property type="molecule type" value="Genomic_DNA"/>
</dbReference>
<proteinExistence type="predicted"/>
<dbReference type="InterPro" id="IPR045384">
    <property type="entry name" value="DUF6527"/>
</dbReference>